<dbReference type="Pfam" id="PF01569">
    <property type="entry name" value="PAP2"/>
    <property type="match status" value="1"/>
</dbReference>
<dbReference type="KEGG" id="git:C6V83_14495"/>
<dbReference type="AlphaFoldDB" id="A0A2S0KKS4"/>
<evidence type="ECO:0000256" key="7">
    <source>
        <dbReference type="ARBA" id="ARBA00022801"/>
    </source>
</evidence>
<dbReference type="InterPro" id="IPR001011">
    <property type="entry name" value="Acid_Pase_classA_bac"/>
</dbReference>
<organism evidence="10 11">
    <name type="scientific">Gordonia iterans</name>
    <dbReference type="NCBI Taxonomy" id="1004901"/>
    <lineage>
        <taxon>Bacteria</taxon>
        <taxon>Bacillati</taxon>
        <taxon>Actinomycetota</taxon>
        <taxon>Actinomycetes</taxon>
        <taxon>Mycobacteriales</taxon>
        <taxon>Gordoniaceae</taxon>
        <taxon>Gordonia</taxon>
    </lineage>
</organism>
<accession>A0A2S0KKS4</accession>
<keyword evidence="5 8" id="KW-0732">Signal</keyword>
<dbReference type="GO" id="GO:0030288">
    <property type="term" value="C:outer membrane-bounded periplasmic space"/>
    <property type="evidence" value="ECO:0007669"/>
    <property type="project" value="InterPro"/>
</dbReference>
<gene>
    <name evidence="10" type="ORF">C6V83_14495</name>
</gene>
<dbReference type="SUPFAM" id="SSF48317">
    <property type="entry name" value="Acid phosphatase/Vanadium-dependent haloperoxidase"/>
    <property type="match status" value="1"/>
</dbReference>
<feature type="chain" id="PRO_5039420437" description="acid phosphatase" evidence="8">
    <location>
        <begin position="28"/>
        <end position="378"/>
    </location>
</feature>
<feature type="signal peptide" evidence="8">
    <location>
        <begin position="1"/>
        <end position="27"/>
    </location>
</feature>
<comment type="similarity">
    <text evidence="3">Belongs to the class A bacterial acid phosphatase family.</text>
</comment>
<evidence type="ECO:0000313" key="11">
    <source>
        <dbReference type="Proteomes" id="UP000239814"/>
    </source>
</evidence>
<dbReference type="OrthoDB" id="9805301at2"/>
<dbReference type="Gene3D" id="1.20.144.10">
    <property type="entry name" value="Phosphatidic acid phosphatase type 2/haloperoxidase"/>
    <property type="match status" value="1"/>
</dbReference>
<evidence type="ECO:0000256" key="6">
    <source>
        <dbReference type="ARBA" id="ARBA00022764"/>
    </source>
</evidence>
<evidence type="ECO:0000256" key="8">
    <source>
        <dbReference type="SAM" id="SignalP"/>
    </source>
</evidence>
<evidence type="ECO:0000259" key="9">
    <source>
        <dbReference type="SMART" id="SM00014"/>
    </source>
</evidence>
<dbReference type="Proteomes" id="UP000239814">
    <property type="component" value="Chromosome"/>
</dbReference>
<reference evidence="10 11" key="1">
    <citation type="submission" date="2018-03" db="EMBL/GenBank/DDBJ databases">
        <title>Characteristics and genome of n-alkane degrading marine bacteria Gordonia iterans isolated from crude oil contaminated in Tae-an, South Korea.</title>
        <authorList>
            <person name="Lee S.-S."/>
            <person name="Kim H."/>
        </authorList>
    </citation>
    <scope>NUCLEOTIDE SEQUENCE [LARGE SCALE GENOMIC DNA]</scope>
    <source>
        <strain evidence="10 11">Co17</strain>
    </source>
</reference>
<evidence type="ECO:0000256" key="2">
    <source>
        <dbReference type="ARBA" id="ARBA00004418"/>
    </source>
</evidence>
<dbReference type="CDD" id="cd03397">
    <property type="entry name" value="PAP2_acid_phosphatase"/>
    <property type="match status" value="1"/>
</dbReference>
<sequence length="378" mass="40586">MTRSRLLFLSLFSSLALLLTSFSTTVAAPPAQAAPAGFGPAQLVGPFESDIPPGGTYIPVLDGFTVLREHHPKVIKQNLDTVIEINHAADPAQRKDAIEINYDDRLLSMTYALGDRAGAAFRSLLAAGKLPKVEQLTSGYTARTMLPLGTTLLEKEYYDNPRPFEAAPRKIKRYDRPGGSVYSDVAGNGSYPSGHTAMGYWTGALLASWIPELGPQIIARSGDIGRSRIVLGVHYPLDVMGGRIMGQDLAAARLNDPAFSRLIREAGTQLRTQLSKALGQPLARVVAADPTVQPTAQALASHRADMVYSFDPVFPTMKSTIPASAAALLRTRFPHLSDAQRLDILRRTAVGPGYPLDQSGVNGGWVRIDLAAAYAATP</sequence>
<protein>
    <recommendedName>
        <fullName evidence="4">acid phosphatase</fullName>
        <ecNumber evidence="4">3.1.3.2</ecNumber>
    </recommendedName>
</protein>
<feature type="domain" description="Phosphatidic acid phosphatase type 2/haloperoxidase" evidence="9">
    <location>
        <begin position="138"/>
        <end position="254"/>
    </location>
</feature>
<dbReference type="EC" id="3.1.3.2" evidence="4"/>
<keyword evidence="6" id="KW-0574">Periplasm</keyword>
<dbReference type="InterPro" id="IPR000326">
    <property type="entry name" value="PAP2/HPO"/>
</dbReference>
<evidence type="ECO:0000256" key="5">
    <source>
        <dbReference type="ARBA" id="ARBA00022729"/>
    </source>
</evidence>
<evidence type="ECO:0000313" key="10">
    <source>
        <dbReference type="EMBL" id="AVM02282.1"/>
    </source>
</evidence>
<comment type="catalytic activity">
    <reaction evidence="1">
        <text>a phosphate monoester + H2O = an alcohol + phosphate</text>
        <dbReference type="Rhea" id="RHEA:15017"/>
        <dbReference type="ChEBI" id="CHEBI:15377"/>
        <dbReference type="ChEBI" id="CHEBI:30879"/>
        <dbReference type="ChEBI" id="CHEBI:43474"/>
        <dbReference type="ChEBI" id="CHEBI:67140"/>
        <dbReference type="EC" id="3.1.3.2"/>
    </reaction>
</comment>
<keyword evidence="7" id="KW-0378">Hydrolase</keyword>
<evidence type="ECO:0000256" key="1">
    <source>
        <dbReference type="ARBA" id="ARBA00000032"/>
    </source>
</evidence>
<dbReference type="InterPro" id="IPR018296">
    <property type="entry name" value="Acid_Pase_classA_bac_CS"/>
</dbReference>
<comment type="subcellular location">
    <subcellularLocation>
        <location evidence="2">Periplasm</location>
    </subcellularLocation>
</comment>
<proteinExistence type="inferred from homology"/>
<dbReference type="GO" id="GO:0003993">
    <property type="term" value="F:acid phosphatase activity"/>
    <property type="evidence" value="ECO:0007669"/>
    <property type="project" value="UniProtKB-EC"/>
</dbReference>
<dbReference type="InterPro" id="IPR036938">
    <property type="entry name" value="PAP2/HPO_sf"/>
</dbReference>
<evidence type="ECO:0000256" key="4">
    <source>
        <dbReference type="ARBA" id="ARBA00012646"/>
    </source>
</evidence>
<evidence type="ECO:0000256" key="3">
    <source>
        <dbReference type="ARBA" id="ARBA00009017"/>
    </source>
</evidence>
<keyword evidence="11" id="KW-1185">Reference proteome</keyword>
<dbReference type="SMART" id="SM00014">
    <property type="entry name" value="acidPPc"/>
    <property type="match status" value="1"/>
</dbReference>
<name>A0A2S0KKS4_9ACTN</name>
<dbReference type="PROSITE" id="PS01157">
    <property type="entry name" value="ACID_PHOSPH_CL_A"/>
    <property type="match status" value="1"/>
</dbReference>
<dbReference type="EMBL" id="CP027433">
    <property type="protein sequence ID" value="AVM02282.1"/>
    <property type="molecule type" value="Genomic_DNA"/>
</dbReference>